<keyword evidence="3" id="KW-1185">Reference proteome</keyword>
<proteinExistence type="predicted"/>
<dbReference type="STRING" id="765257.A0A0C9ZH09"/>
<evidence type="ECO:0000256" key="1">
    <source>
        <dbReference type="SAM" id="Coils"/>
    </source>
</evidence>
<feature type="non-terminal residue" evidence="2">
    <location>
        <position position="1"/>
    </location>
</feature>
<organism evidence="2 3">
    <name type="scientific">Pisolithus microcarpus 441</name>
    <dbReference type="NCBI Taxonomy" id="765257"/>
    <lineage>
        <taxon>Eukaryota</taxon>
        <taxon>Fungi</taxon>
        <taxon>Dikarya</taxon>
        <taxon>Basidiomycota</taxon>
        <taxon>Agaricomycotina</taxon>
        <taxon>Agaricomycetes</taxon>
        <taxon>Agaricomycetidae</taxon>
        <taxon>Boletales</taxon>
        <taxon>Sclerodermatineae</taxon>
        <taxon>Pisolithaceae</taxon>
        <taxon>Pisolithus</taxon>
    </lineage>
</organism>
<name>A0A0C9ZH09_9AGAM</name>
<keyword evidence="1" id="KW-0175">Coiled coil</keyword>
<sequence length="96" mass="11071">SGRQGKKRKKRKGKLMGDGLPRLLTGEAFYNRVVEFENAAAEEEVQRENQRKQKESQAEALGAWKVADKEWQQCNKACNETYKTELGNWKAERELA</sequence>
<gene>
    <name evidence="2" type="ORF">PISMIDRAFT_103525</name>
</gene>
<evidence type="ECO:0000313" key="2">
    <source>
        <dbReference type="EMBL" id="KIK21792.1"/>
    </source>
</evidence>
<dbReference type="AlphaFoldDB" id="A0A0C9ZH09"/>
<dbReference type="EMBL" id="KN833747">
    <property type="protein sequence ID" value="KIK21792.1"/>
    <property type="molecule type" value="Genomic_DNA"/>
</dbReference>
<reference evidence="3" key="2">
    <citation type="submission" date="2015-01" db="EMBL/GenBank/DDBJ databases">
        <title>Evolutionary Origins and Diversification of the Mycorrhizal Mutualists.</title>
        <authorList>
            <consortium name="DOE Joint Genome Institute"/>
            <consortium name="Mycorrhizal Genomics Consortium"/>
            <person name="Kohler A."/>
            <person name="Kuo A."/>
            <person name="Nagy L.G."/>
            <person name="Floudas D."/>
            <person name="Copeland A."/>
            <person name="Barry K.W."/>
            <person name="Cichocki N."/>
            <person name="Veneault-Fourrey C."/>
            <person name="LaButti K."/>
            <person name="Lindquist E.A."/>
            <person name="Lipzen A."/>
            <person name="Lundell T."/>
            <person name="Morin E."/>
            <person name="Murat C."/>
            <person name="Riley R."/>
            <person name="Ohm R."/>
            <person name="Sun H."/>
            <person name="Tunlid A."/>
            <person name="Henrissat B."/>
            <person name="Grigoriev I.V."/>
            <person name="Hibbett D.S."/>
            <person name="Martin F."/>
        </authorList>
    </citation>
    <scope>NUCLEOTIDE SEQUENCE [LARGE SCALE GENOMIC DNA]</scope>
    <source>
        <strain evidence="3">441</strain>
    </source>
</reference>
<dbReference type="Proteomes" id="UP000054018">
    <property type="component" value="Unassembled WGS sequence"/>
</dbReference>
<dbReference type="HOGENOM" id="CLU_061607_4_1_1"/>
<dbReference type="OrthoDB" id="2668279at2759"/>
<protein>
    <submittedName>
        <fullName evidence="2">Uncharacterized protein</fullName>
    </submittedName>
</protein>
<feature type="coiled-coil region" evidence="1">
    <location>
        <begin position="31"/>
        <end position="60"/>
    </location>
</feature>
<reference evidence="2 3" key="1">
    <citation type="submission" date="2014-04" db="EMBL/GenBank/DDBJ databases">
        <authorList>
            <consortium name="DOE Joint Genome Institute"/>
            <person name="Kuo A."/>
            <person name="Kohler A."/>
            <person name="Costa M.D."/>
            <person name="Nagy L.G."/>
            <person name="Floudas D."/>
            <person name="Copeland A."/>
            <person name="Barry K.W."/>
            <person name="Cichocki N."/>
            <person name="Veneault-Fourrey C."/>
            <person name="LaButti K."/>
            <person name="Lindquist E.A."/>
            <person name="Lipzen A."/>
            <person name="Lundell T."/>
            <person name="Morin E."/>
            <person name="Murat C."/>
            <person name="Sun H."/>
            <person name="Tunlid A."/>
            <person name="Henrissat B."/>
            <person name="Grigoriev I.V."/>
            <person name="Hibbett D.S."/>
            <person name="Martin F."/>
            <person name="Nordberg H.P."/>
            <person name="Cantor M.N."/>
            <person name="Hua S.X."/>
        </authorList>
    </citation>
    <scope>NUCLEOTIDE SEQUENCE [LARGE SCALE GENOMIC DNA]</scope>
    <source>
        <strain evidence="2 3">441</strain>
    </source>
</reference>
<accession>A0A0C9ZH09</accession>
<evidence type="ECO:0000313" key="3">
    <source>
        <dbReference type="Proteomes" id="UP000054018"/>
    </source>
</evidence>